<accession>A0A6A5K1R8</accession>
<feature type="domain" description="DUF7730" evidence="1">
    <location>
        <begin position="24"/>
        <end position="217"/>
    </location>
</feature>
<dbReference type="EMBL" id="ML975414">
    <property type="protein sequence ID" value="KAF1830026.1"/>
    <property type="molecule type" value="Genomic_DNA"/>
</dbReference>
<dbReference type="Pfam" id="PF24864">
    <property type="entry name" value="DUF7730"/>
    <property type="match status" value="1"/>
</dbReference>
<dbReference type="AlphaFoldDB" id="A0A6A5K1R8"/>
<organism evidence="2 3">
    <name type="scientific">Decorospora gaudefroyi</name>
    <dbReference type="NCBI Taxonomy" id="184978"/>
    <lineage>
        <taxon>Eukaryota</taxon>
        <taxon>Fungi</taxon>
        <taxon>Dikarya</taxon>
        <taxon>Ascomycota</taxon>
        <taxon>Pezizomycotina</taxon>
        <taxon>Dothideomycetes</taxon>
        <taxon>Pleosporomycetidae</taxon>
        <taxon>Pleosporales</taxon>
        <taxon>Pleosporineae</taxon>
        <taxon>Pleosporaceae</taxon>
        <taxon>Decorospora</taxon>
    </lineage>
</organism>
<sequence>MTATSFFSRAHGPRAHAPKRIRGFLSLPGEIRNQIYGYYFEVERHCEFAAKGCQFKPRKQRTVKLWSGLVPPGSCVSPRDTEADAEAPTLIRFSRPLGKYNVVQGLQTNWLGSLCALSLVCKQVYHETTAFLYTRTVFIFAAPKRMTNFFSNMSAIKLESITKLQLHYDTYGHPQRTSDLIWQNKHGESWHRACKAASKKLIGLQELEIWVQVHDSAPTFTLRESWVAPLLQFRRLTRSNESGVDGGDPFQRTGRQPILQVVKVHIRTRWSKSPLAAFRNVRALAKASTDLHLLYGQAISLAITGAKEEEAMAGFNAAWEGKYREWRHHLQFARTGW</sequence>
<dbReference type="PANTHER" id="PTHR38790:SF8">
    <property type="entry name" value="F-BOX DOMAIN-CONTAINING PROTEIN"/>
    <property type="match status" value="1"/>
</dbReference>
<evidence type="ECO:0000313" key="2">
    <source>
        <dbReference type="EMBL" id="KAF1830026.1"/>
    </source>
</evidence>
<dbReference type="OrthoDB" id="4757095at2759"/>
<keyword evidence="3" id="KW-1185">Reference proteome</keyword>
<gene>
    <name evidence="2" type="ORF">BDW02DRAFT_559923</name>
</gene>
<reference evidence="2" key="1">
    <citation type="submission" date="2020-01" db="EMBL/GenBank/DDBJ databases">
        <authorList>
            <consortium name="DOE Joint Genome Institute"/>
            <person name="Haridas S."/>
            <person name="Albert R."/>
            <person name="Binder M."/>
            <person name="Bloem J."/>
            <person name="Labutti K."/>
            <person name="Salamov A."/>
            <person name="Andreopoulos B."/>
            <person name="Baker S.E."/>
            <person name="Barry K."/>
            <person name="Bills G."/>
            <person name="Bluhm B.H."/>
            <person name="Cannon C."/>
            <person name="Castanera R."/>
            <person name="Culley D.E."/>
            <person name="Daum C."/>
            <person name="Ezra D."/>
            <person name="Gonzalez J.B."/>
            <person name="Henrissat B."/>
            <person name="Kuo A."/>
            <person name="Liang C."/>
            <person name="Lipzen A."/>
            <person name="Lutzoni F."/>
            <person name="Magnuson J."/>
            <person name="Mondo S."/>
            <person name="Nolan M."/>
            <person name="Ohm R."/>
            <person name="Pangilinan J."/>
            <person name="Park H.-J."/>
            <person name="Ramirez L."/>
            <person name="Alfaro M."/>
            <person name="Sun H."/>
            <person name="Tritt A."/>
            <person name="Yoshinaga Y."/>
            <person name="Zwiers L.-H."/>
            <person name="Turgeon B.G."/>
            <person name="Goodwin S.B."/>
            <person name="Spatafora J.W."/>
            <person name="Crous P.W."/>
            <person name="Grigoriev I.V."/>
        </authorList>
    </citation>
    <scope>NUCLEOTIDE SEQUENCE</scope>
    <source>
        <strain evidence="2">P77</strain>
    </source>
</reference>
<dbReference type="PANTHER" id="PTHR38790">
    <property type="entry name" value="2EXR DOMAIN-CONTAINING PROTEIN-RELATED"/>
    <property type="match status" value="1"/>
</dbReference>
<dbReference type="Proteomes" id="UP000800040">
    <property type="component" value="Unassembled WGS sequence"/>
</dbReference>
<evidence type="ECO:0000313" key="3">
    <source>
        <dbReference type="Proteomes" id="UP000800040"/>
    </source>
</evidence>
<evidence type="ECO:0000259" key="1">
    <source>
        <dbReference type="Pfam" id="PF24864"/>
    </source>
</evidence>
<protein>
    <recommendedName>
        <fullName evidence="1">DUF7730 domain-containing protein</fullName>
    </recommendedName>
</protein>
<dbReference type="InterPro" id="IPR056632">
    <property type="entry name" value="DUF7730"/>
</dbReference>
<proteinExistence type="predicted"/>
<name>A0A6A5K1R8_9PLEO</name>